<dbReference type="Gene3D" id="3.30.420.10">
    <property type="entry name" value="Ribonuclease H-like superfamily/Ribonuclease H"/>
    <property type="match status" value="1"/>
</dbReference>
<sequence>MLLTLGTHAGFTRRTLSPKGEDLLQLRRLRFLSGCVPERSMSPVRNLSSNIATTGSILKVKGSTLNSLVPESPNLFSLELPDHAQPPEPPDPPDAPSELQYVPSSTTPAPVSLDMTYPSSPPISTDLCGTRARTFPSRSRRSSPPFSFISILHLLPTSITAMFLLLESKGPISCRQASIDEESSELQQFTGVLLSIPHGSKNMGWAKWFSLVGLDTFSSPSNSTSFIIPDNHAIKGNLVLYQKASTTSSLAWERSHSSSFPLWKRSLLSFFLSRKRLFSATASSVASPLAAETLALRNAMISALQCGINALLIFSDSQILTNLVNSRGRHLEIAVLLNLLSALFTAVEFKFIPRLIINRADLVARQALCLMYQS</sequence>
<evidence type="ECO:0000259" key="2">
    <source>
        <dbReference type="Pfam" id="PF13456"/>
    </source>
</evidence>
<dbReference type="SUPFAM" id="SSF53098">
    <property type="entry name" value="Ribonuclease H-like"/>
    <property type="match status" value="1"/>
</dbReference>
<organism evidence="3 4">
    <name type="scientific">Brassica campestris</name>
    <name type="common">Field mustard</name>
    <dbReference type="NCBI Taxonomy" id="3711"/>
    <lineage>
        <taxon>Eukaryota</taxon>
        <taxon>Viridiplantae</taxon>
        <taxon>Streptophyta</taxon>
        <taxon>Embryophyta</taxon>
        <taxon>Tracheophyta</taxon>
        <taxon>Spermatophyta</taxon>
        <taxon>Magnoliopsida</taxon>
        <taxon>eudicotyledons</taxon>
        <taxon>Gunneridae</taxon>
        <taxon>Pentapetalae</taxon>
        <taxon>rosids</taxon>
        <taxon>malvids</taxon>
        <taxon>Brassicales</taxon>
        <taxon>Brassicaceae</taxon>
        <taxon>Brassiceae</taxon>
        <taxon>Brassica</taxon>
    </lineage>
</organism>
<evidence type="ECO:0000313" key="4">
    <source>
        <dbReference type="Proteomes" id="UP000264353"/>
    </source>
</evidence>
<dbReference type="InterPro" id="IPR002156">
    <property type="entry name" value="RNaseH_domain"/>
</dbReference>
<name>A0A397XT50_BRACM</name>
<dbReference type="AlphaFoldDB" id="A0A397XT50"/>
<dbReference type="GO" id="GO:0004523">
    <property type="term" value="F:RNA-DNA hybrid ribonuclease activity"/>
    <property type="evidence" value="ECO:0007669"/>
    <property type="project" value="InterPro"/>
</dbReference>
<accession>A0A397XT50</accession>
<dbReference type="EMBL" id="CM010636">
    <property type="protein sequence ID" value="RID44415.1"/>
    <property type="molecule type" value="Genomic_DNA"/>
</dbReference>
<evidence type="ECO:0000256" key="1">
    <source>
        <dbReference type="SAM" id="MobiDB-lite"/>
    </source>
</evidence>
<protein>
    <recommendedName>
        <fullName evidence="2">RNase H type-1 domain-containing protein</fullName>
    </recommendedName>
</protein>
<dbReference type="PANTHER" id="PTHR34146:SF9">
    <property type="entry name" value="RNASE H TYPE-1 DOMAIN-CONTAINING PROTEIN"/>
    <property type="match status" value="1"/>
</dbReference>
<reference evidence="3 4" key="1">
    <citation type="submission" date="2018-06" db="EMBL/GenBank/DDBJ databases">
        <title>WGS assembly of Brassica rapa FPsc.</title>
        <authorList>
            <person name="Bowman J."/>
            <person name="Kohchi T."/>
            <person name="Yamato K."/>
            <person name="Jenkins J."/>
            <person name="Shu S."/>
            <person name="Ishizaki K."/>
            <person name="Yamaoka S."/>
            <person name="Nishihama R."/>
            <person name="Nakamura Y."/>
            <person name="Berger F."/>
            <person name="Adam C."/>
            <person name="Aki S."/>
            <person name="Althoff F."/>
            <person name="Araki T."/>
            <person name="Arteaga-Vazquez M."/>
            <person name="Balasubrmanian S."/>
            <person name="Bauer D."/>
            <person name="Boehm C."/>
            <person name="Briginshaw L."/>
            <person name="Caballero-Perez J."/>
            <person name="Catarino B."/>
            <person name="Chen F."/>
            <person name="Chiyoda S."/>
            <person name="Chovatia M."/>
            <person name="Davies K."/>
            <person name="Delmans M."/>
            <person name="Demura T."/>
            <person name="Dierschke T."/>
            <person name="Dolan L."/>
            <person name="Dorantes-Acosta A."/>
            <person name="Eklund D."/>
            <person name="Florent S."/>
            <person name="Flores-Sandoval E."/>
            <person name="Fujiyama A."/>
            <person name="Fukuzawa H."/>
            <person name="Galik B."/>
            <person name="Grimanelli D."/>
            <person name="Grimwood J."/>
            <person name="Grossniklaus U."/>
            <person name="Hamada T."/>
            <person name="Haseloff J."/>
            <person name="Hetherington A."/>
            <person name="Higo A."/>
            <person name="Hirakawa Y."/>
            <person name="Hundley H."/>
            <person name="Ikeda Y."/>
            <person name="Inoue K."/>
            <person name="Inoue S."/>
            <person name="Ishida S."/>
            <person name="Jia Q."/>
            <person name="Kakita M."/>
            <person name="Kanazawa T."/>
            <person name="Kawai Y."/>
            <person name="Kawashima T."/>
            <person name="Kennedy M."/>
            <person name="Kinose K."/>
            <person name="Kinoshita T."/>
            <person name="Kohara Y."/>
            <person name="Koide E."/>
            <person name="Komatsu K."/>
            <person name="Kopischke S."/>
            <person name="Kubo M."/>
            <person name="Kyozuka J."/>
            <person name="Lagercrantz U."/>
            <person name="Lin S."/>
            <person name="Lindquist E."/>
            <person name="Lipzen A."/>
            <person name="Lu C."/>
            <person name="Luna E."/>
            <person name="Martienssen R."/>
            <person name="Minamino N."/>
            <person name="Mizutani M."/>
            <person name="Mizutani M."/>
            <person name="Mochizuki N."/>
            <person name="Monte I."/>
            <person name="Mosher R."/>
            <person name="Nagasaki H."/>
            <person name="Nakagami H."/>
            <person name="Naramoto S."/>
            <person name="Nishitani K."/>
            <person name="Ohtani M."/>
            <person name="Okamoto T."/>
            <person name="Okumura M."/>
            <person name="Phillips J."/>
            <person name="Pollak B."/>
            <person name="Reinders A."/>
            <person name="Roevekamp M."/>
            <person name="Sano R."/>
            <person name="Sawa S."/>
            <person name="Schmid M."/>
            <person name="Shirakawa M."/>
            <person name="Solano R."/>
            <person name="Spunde A."/>
            <person name="Suetsugu N."/>
            <person name="Sugano S."/>
            <person name="Sugiyama A."/>
            <person name="Sun R."/>
            <person name="Suzuki Y."/>
            <person name="Takenaka M."/>
            <person name="Takezawa D."/>
            <person name="Tomogane H."/>
            <person name="Tsuzuki M."/>
            <person name="Ueda T."/>
            <person name="Umeda M."/>
            <person name="Ward J."/>
            <person name="Watanabe Y."/>
            <person name="Yazaki K."/>
            <person name="Yokoyama R."/>
            <person name="Yoshitake Y."/>
            <person name="Yotsui I."/>
            <person name="Zachgo S."/>
            <person name="Schmutz J."/>
        </authorList>
    </citation>
    <scope>NUCLEOTIDE SEQUENCE [LARGE SCALE GENOMIC DNA]</scope>
    <source>
        <strain evidence="4">cv. B-3</strain>
    </source>
</reference>
<dbReference type="Proteomes" id="UP000264353">
    <property type="component" value="Chromosome A9"/>
</dbReference>
<evidence type="ECO:0000313" key="3">
    <source>
        <dbReference type="EMBL" id="RID44415.1"/>
    </source>
</evidence>
<dbReference type="InterPro" id="IPR036397">
    <property type="entry name" value="RNaseH_sf"/>
</dbReference>
<dbReference type="CDD" id="cd06222">
    <property type="entry name" value="RNase_H_like"/>
    <property type="match status" value="1"/>
</dbReference>
<gene>
    <name evidence="3" type="ORF">BRARA_I01207</name>
</gene>
<proteinExistence type="predicted"/>
<dbReference type="GO" id="GO:0003676">
    <property type="term" value="F:nucleic acid binding"/>
    <property type="evidence" value="ECO:0007669"/>
    <property type="project" value="InterPro"/>
</dbReference>
<dbReference type="Pfam" id="PF13456">
    <property type="entry name" value="RVT_3"/>
    <property type="match status" value="1"/>
</dbReference>
<dbReference type="InterPro" id="IPR044730">
    <property type="entry name" value="RNase_H-like_dom_plant"/>
</dbReference>
<feature type="region of interest" description="Disordered" evidence="1">
    <location>
        <begin position="76"/>
        <end position="116"/>
    </location>
</feature>
<dbReference type="InterPro" id="IPR012337">
    <property type="entry name" value="RNaseH-like_sf"/>
</dbReference>
<feature type="compositionally biased region" description="Pro residues" evidence="1">
    <location>
        <begin position="84"/>
        <end position="95"/>
    </location>
</feature>
<feature type="domain" description="RNase H type-1" evidence="2">
    <location>
        <begin position="279"/>
        <end position="367"/>
    </location>
</feature>
<dbReference type="PANTHER" id="PTHR34146">
    <property type="entry name" value="POLYNUCLEOTIDYL TRANSFERASE, RIBONUCLEASE H-LIKE SUPERFAMILY PROTEIN-RELATED"/>
    <property type="match status" value="1"/>
</dbReference>